<dbReference type="RefSeq" id="WP_091438055.1">
    <property type="nucleotide sequence ID" value="NZ_BMMJ01000005.1"/>
</dbReference>
<gene>
    <name evidence="2" type="ORF">GA0070617_3057</name>
</gene>
<sequence length="572" mass="60985">MGAAVAPPRRRLRHRIPVRLRHYWKLLAGCVAFLAVVAVVFSTVRVQPYVTSSSDGEGDVVTQNIAGTRDLFDATVAHEITVTFRDADYQRMLDTFHQEGEKDYVEADVTIDGTTISSVGVRLKGNSTLRGLTRDGESIGRSGDRPGGAADGGPPGDGAAEGRARGGRAPEGGAAEGGRAPEGGAPQGDTTEDNGGWGNRAGGGFTMTSLKAEEPETLPWLIRFDEFVEGLRYQGHREIAVRVGGMGGGSTVLNEAVTLDLLADLGEIAPRYAYSSFVVNDRPATARLVIQNPDGAFAEDIDGSGVLYKSLATGQFTDQGDDPIDYQDDFKQVTKLGSQDLQPVIDLIRWVDNSSDEEFDAGLADRIDVESFARYVALQNLLLNFDDMSGPGRNYYLWYDLSARKFTVVGWDYNLTFSGNADQGPHEQGSMRNMFRGGAAPDGGQVPGGMPDGGQVPGGMPELPEGMQPPGGGADAEDGRAPGGGFGGGHKLKERFLASDAFTEVYESAYRELYQQIYADGAASTALDELTRVLTGVDSSDGASVDTDSTRLRTLIQQRTSSLATDEVITKG</sequence>
<dbReference type="Pfam" id="PF08757">
    <property type="entry name" value="CotH"/>
    <property type="match status" value="1"/>
</dbReference>
<reference evidence="3" key="1">
    <citation type="submission" date="2016-06" db="EMBL/GenBank/DDBJ databases">
        <authorList>
            <person name="Varghese N."/>
            <person name="Submissions Spin"/>
        </authorList>
    </citation>
    <scope>NUCLEOTIDE SEQUENCE [LARGE SCALE GENOMIC DNA]</scope>
    <source>
        <strain evidence="3">DSM 45577</strain>
    </source>
</reference>
<protein>
    <submittedName>
        <fullName evidence="2">Spore coat protein CotH</fullName>
    </submittedName>
</protein>
<keyword evidence="2" id="KW-0946">Virion</keyword>
<feature type="region of interest" description="Disordered" evidence="1">
    <location>
        <begin position="129"/>
        <end position="206"/>
    </location>
</feature>
<name>A0A1C6UP27_9ACTN</name>
<keyword evidence="3" id="KW-1185">Reference proteome</keyword>
<organism evidence="2 3">
    <name type="scientific">Micromonospora yangpuensis</name>
    <dbReference type="NCBI Taxonomy" id="683228"/>
    <lineage>
        <taxon>Bacteria</taxon>
        <taxon>Bacillati</taxon>
        <taxon>Actinomycetota</taxon>
        <taxon>Actinomycetes</taxon>
        <taxon>Micromonosporales</taxon>
        <taxon>Micromonosporaceae</taxon>
        <taxon>Micromonospora</taxon>
    </lineage>
</organism>
<evidence type="ECO:0000313" key="2">
    <source>
        <dbReference type="EMBL" id="SCL55791.1"/>
    </source>
</evidence>
<feature type="compositionally biased region" description="Gly residues" evidence="1">
    <location>
        <begin position="195"/>
        <end position="205"/>
    </location>
</feature>
<feature type="region of interest" description="Disordered" evidence="1">
    <location>
        <begin position="421"/>
        <end position="488"/>
    </location>
</feature>
<keyword evidence="2" id="KW-0167">Capsid protein</keyword>
<dbReference type="InterPro" id="IPR014867">
    <property type="entry name" value="Spore_coat_CotH_CotH2/3/7"/>
</dbReference>
<proteinExistence type="predicted"/>
<dbReference type="STRING" id="683228.GA0070617_3057"/>
<evidence type="ECO:0000256" key="1">
    <source>
        <dbReference type="SAM" id="MobiDB-lite"/>
    </source>
</evidence>
<feature type="compositionally biased region" description="Basic and acidic residues" evidence="1">
    <location>
        <begin position="132"/>
        <end position="144"/>
    </location>
</feature>
<dbReference type="PANTHER" id="PTHR40050:SF1">
    <property type="entry name" value="INNER SPORE COAT PROTEIN H"/>
    <property type="match status" value="1"/>
</dbReference>
<evidence type="ECO:0000313" key="3">
    <source>
        <dbReference type="Proteomes" id="UP000198937"/>
    </source>
</evidence>
<feature type="compositionally biased region" description="Gly residues" evidence="1">
    <location>
        <begin position="145"/>
        <end position="156"/>
    </location>
</feature>
<dbReference type="EMBL" id="FMIA01000002">
    <property type="protein sequence ID" value="SCL55791.1"/>
    <property type="molecule type" value="Genomic_DNA"/>
</dbReference>
<feature type="compositionally biased region" description="Gly residues" evidence="1">
    <location>
        <begin position="445"/>
        <end position="457"/>
    </location>
</feature>
<dbReference type="OrthoDB" id="3280828at2"/>
<accession>A0A1C6UP27</accession>
<dbReference type="Proteomes" id="UP000198937">
    <property type="component" value="Unassembled WGS sequence"/>
</dbReference>
<dbReference type="AlphaFoldDB" id="A0A1C6UP27"/>
<dbReference type="PANTHER" id="PTHR40050">
    <property type="entry name" value="INNER SPORE COAT PROTEIN H"/>
    <property type="match status" value="1"/>
</dbReference>